<dbReference type="PANTHER" id="PTHR34701">
    <property type="entry name" value="TRANSCRIPTIONAL REGULATOR MRAZ"/>
    <property type="match status" value="1"/>
</dbReference>
<organism evidence="10 11">
    <name type="scientific">Litorimonas taeanensis</name>
    <dbReference type="NCBI Taxonomy" id="568099"/>
    <lineage>
        <taxon>Bacteria</taxon>
        <taxon>Pseudomonadati</taxon>
        <taxon>Pseudomonadota</taxon>
        <taxon>Alphaproteobacteria</taxon>
        <taxon>Maricaulales</taxon>
        <taxon>Robiginitomaculaceae</taxon>
    </lineage>
</organism>
<evidence type="ECO:0000259" key="9">
    <source>
        <dbReference type="PROSITE" id="PS51740"/>
    </source>
</evidence>
<comment type="similarity">
    <text evidence="7">Belongs to the MraZ family.</text>
</comment>
<comment type="subunit">
    <text evidence="7">Forms oligomers.</text>
</comment>
<accession>A0A420WLD6</accession>
<dbReference type="Pfam" id="PF02381">
    <property type="entry name" value="MraZ"/>
    <property type="match status" value="1"/>
</dbReference>
<dbReference type="Proteomes" id="UP000282211">
    <property type="component" value="Unassembled WGS sequence"/>
</dbReference>
<feature type="domain" description="SpoVT-AbrB" evidence="9">
    <location>
        <begin position="5"/>
        <end position="52"/>
    </location>
</feature>
<comment type="subcellular location">
    <subcellularLocation>
        <location evidence="7">Cytoplasm</location>
        <location evidence="7">Nucleoid</location>
    </subcellularLocation>
</comment>
<proteinExistence type="inferred from homology"/>
<dbReference type="CDD" id="cd16320">
    <property type="entry name" value="MraZ_N"/>
    <property type="match status" value="1"/>
</dbReference>
<dbReference type="InterPro" id="IPR035644">
    <property type="entry name" value="MraZ_C"/>
</dbReference>
<dbReference type="InterPro" id="IPR037914">
    <property type="entry name" value="SpoVT-AbrB_sf"/>
</dbReference>
<dbReference type="InterPro" id="IPR007159">
    <property type="entry name" value="SpoVT-AbrB_dom"/>
</dbReference>
<sequence>MFLSSVTNKVDAKGRVSVPADFRNVVAGSGFDGIVVWPSFDGQYLEGGGMALMEEYQRSLDALDYYDEGRIAMQRAIFAASRPLQFDTGGRISLPKDLHDYAGLNGHVTFVGLGRRFEIWSPAAHEAKAEQMRKLAREHRHRLRPAGAASVSGGEGA</sequence>
<protein>
    <recommendedName>
        <fullName evidence="1 7">Transcriptional regulator MraZ</fullName>
    </recommendedName>
</protein>
<dbReference type="InterPro" id="IPR003444">
    <property type="entry name" value="MraZ"/>
</dbReference>
<dbReference type="InterPro" id="IPR038619">
    <property type="entry name" value="MraZ_sf"/>
</dbReference>
<evidence type="ECO:0000313" key="11">
    <source>
        <dbReference type="Proteomes" id="UP000282211"/>
    </source>
</evidence>
<dbReference type="GO" id="GO:0003700">
    <property type="term" value="F:DNA-binding transcription factor activity"/>
    <property type="evidence" value="ECO:0007669"/>
    <property type="project" value="UniProtKB-UniRule"/>
</dbReference>
<evidence type="ECO:0000313" key="10">
    <source>
        <dbReference type="EMBL" id="RKQ71722.1"/>
    </source>
</evidence>
<gene>
    <name evidence="7" type="primary">mraZ</name>
    <name evidence="10" type="ORF">DES40_1050</name>
</gene>
<dbReference type="GO" id="GO:0000976">
    <property type="term" value="F:transcription cis-regulatory region binding"/>
    <property type="evidence" value="ECO:0007669"/>
    <property type="project" value="TreeGrafter"/>
</dbReference>
<reference evidence="10 11" key="1">
    <citation type="submission" date="2018-10" db="EMBL/GenBank/DDBJ databases">
        <title>Genomic Encyclopedia of Type Strains, Phase IV (KMG-IV): sequencing the most valuable type-strain genomes for metagenomic binning, comparative biology and taxonomic classification.</title>
        <authorList>
            <person name="Goeker M."/>
        </authorList>
    </citation>
    <scope>NUCLEOTIDE SEQUENCE [LARGE SCALE GENOMIC DNA]</scope>
    <source>
        <strain evidence="10 11">DSM 22008</strain>
    </source>
</reference>
<dbReference type="Gene3D" id="3.40.1550.20">
    <property type="entry name" value="Transcriptional regulator MraZ domain"/>
    <property type="match status" value="1"/>
</dbReference>
<evidence type="ECO:0000256" key="5">
    <source>
        <dbReference type="ARBA" id="ARBA00023125"/>
    </source>
</evidence>
<dbReference type="AlphaFoldDB" id="A0A420WLD6"/>
<dbReference type="InParanoid" id="A0A420WLD6"/>
<keyword evidence="11" id="KW-1185">Reference proteome</keyword>
<feature type="domain" description="SpoVT-AbrB" evidence="9">
    <location>
        <begin position="81"/>
        <end position="124"/>
    </location>
</feature>
<dbReference type="PANTHER" id="PTHR34701:SF1">
    <property type="entry name" value="TRANSCRIPTIONAL REGULATOR MRAZ"/>
    <property type="match status" value="1"/>
</dbReference>
<keyword evidence="6 7" id="KW-0804">Transcription</keyword>
<dbReference type="GO" id="GO:0005737">
    <property type="term" value="C:cytoplasm"/>
    <property type="evidence" value="ECO:0007669"/>
    <property type="project" value="UniProtKB-UniRule"/>
</dbReference>
<keyword evidence="5 7" id="KW-0238">DNA-binding</keyword>
<dbReference type="GO" id="GO:2000143">
    <property type="term" value="P:negative regulation of DNA-templated transcription initiation"/>
    <property type="evidence" value="ECO:0007669"/>
    <property type="project" value="TreeGrafter"/>
</dbReference>
<keyword evidence="3" id="KW-0677">Repeat</keyword>
<dbReference type="SUPFAM" id="SSF89447">
    <property type="entry name" value="AbrB/MazE/MraZ-like"/>
    <property type="match status" value="1"/>
</dbReference>
<evidence type="ECO:0000256" key="2">
    <source>
        <dbReference type="ARBA" id="ARBA00022490"/>
    </source>
</evidence>
<keyword evidence="2 7" id="KW-0963">Cytoplasm</keyword>
<evidence type="ECO:0000256" key="7">
    <source>
        <dbReference type="HAMAP-Rule" id="MF_01008"/>
    </source>
</evidence>
<feature type="region of interest" description="Disordered" evidence="8">
    <location>
        <begin position="131"/>
        <end position="157"/>
    </location>
</feature>
<feature type="compositionally biased region" description="Low complexity" evidence="8">
    <location>
        <begin position="146"/>
        <end position="157"/>
    </location>
</feature>
<dbReference type="CDD" id="cd16321">
    <property type="entry name" value="MraZ_C"/>
    <property type="match status" value="1"/>
</dbReference>
<dbReference type="RefSeq" id="WP_121099472.1">
    <property type="nucleotide sequence ID" value="NZ_RBII01000001.1"/>
</dbReference>
<evidence type="ECO:0000256" key="6">
    <source>
        <dbReference type="ARBA" id="ARBA00023163"/>
    </source>
</evidence>
<dbReference type="GO" id="GO:0009295">
    <property type="term" value="C:nucleoid"/>
    <property type="evidence" value="ECO:0007669"/>
    <property type="project" value="UniProtKB-SubCell"/>
</dbReference>
<evidence type="ECO:0000256" key="3">
    <source>
        <dbReference type="ARBA" id="ARBA00022737"/>
    </source>
</evidence>
<dbReference type="HAMAP" id="MF_01008">
    <property type="entry name" value="MraZ"/>
    <property type="match status" value="1"/>
</dbReference>
<keyword evidence="4 7" id="KW-0805">Transcription regulation</keyword>
<name>A0A420WLD6_9PROT</name>
<dbReference type="EMBL" id="RBII01000001">
    <property type="protein sequence ID" value="RKQ71722.1"/>
    <property type="molecule type" value="Genomic_DNA"/>
</dbReference>
<dbReference type="InterPro" id="IPR035642">
    <property type="entry name" value="MraZ_N"/>
</dbReference>
<evidence type="ECO:0000256" key="1">
    <source>
        <dbReference type="ARBA" id="ARBA00013860"/>
    </source>
</evidence>
<evidence type="ECO:0000256" key="4">
    <source>
        <dbReference type="ARBA" id="ARBA00023015"/>
    </source>
</evidence>
<dbReference type="PROSITE" id="PS51740">
    <property type="entry name" value="SPOVT_ABRB"/>
    <property type="match status" value="2"/>
</dbReference>
<dbReference type="FunCoup" id="A0A420WLD6">
    <property type="interactions" value="194"/>
</dbReference>
<dbReference type="OrthoDB" id="9807753at2"/>
<evidence type="ECO:0000256" key="8">
    <source>
        <dbReference type="SAM" id="MobiDB-lite"/>
    </source>
</evidence>
<comment type="caution">
    <text evidence="10">The sequence shown here is derived from an EMBL/GenBank/DDBJ whole genome shotgun (WGS) entry which is preliminary data.</text>
</comment>
<dbReference type="InterPro" id="IPR020603">
    <property type="entry name" value="MraZ_dom"/>
</dbReference>